<keyword evidence="4" id="KW-0813">Transport</keyword>
<dbReference type="GO" id="GO:0005789">
    <property type="term" value="C:endoplasmic reticulum membrane"/>
    <property type="evidence" value="ECO:0007669"/>
    <property type="project" value="UniProtKB-SubCell"/>
</dbReference>
<keyword evidence="8 12" id="KW-1133">Transmembrane helix</keyword>
<keyword evidence="7" id="KW-0653">Protein transport</keyword>
<evidence type="ECO:0000256" key="11">
    <source>
        <dbReference type="SAM" id="MobiDB-lite"/>
    </source>
</evidence>
<evidence type="ECO:0000313" key="13">
    <source>
        <dbReference type="EMBL" id="VDP05721.1"/>
    </source>
</evidence>
<evidence type="ECO:0000256" key="9">
    <source>
        <dbReference type="ARBA" id="ARBA00023010"/>
    </source>
</evidence>
<evidence type="ECO:0000256" key="3">
    <source>
        <dbReference type="ARBA" id="ARBA00021257"/>
    </source>
</evidence>
<feature type="compositionally biased region" description="Basic and acidic residues" evidence="11">
    <location>
        <begin position="137"/>
        <end position="147"/>
    </location>
</feature>
<keyword evidence="9" id="KW-0811">Translocation</keyword>
<feature type="region of interest" description="Disordered" evidence="11">
    <location>
        <begin position="105"/>
        <end position="147"/>
    </location>
</feature>
<comment type="similarity">
    <text evidence="2">Belongs to the SEC62 family.</text>
</comment>
<dbReference type="OrthoDB" id="200187at2759"/>
<keyword evidence="6" id="KW-0256">Endoplasmic reticulum</keyword>
<evidence type="ECO:0000256" key="6">
    <source>
        <dbReference type="ARBA" id="ARBA00022824"/>
    </source>
</evidence>
<feature type="region of interest" description="Disordered" evidence="11">
    <location>
        <begin position="277"/>
        <end position="310"/>
    </location>
</feature>
<gene>
    <name evidence="13" type="ORF">SBAD_LOCUS4921</name>
</gene>
<dbReference type="PANTHER" id="PTHR12443:SF9">
    <property type="entry name" value="TRANSLOCATION PROTEIN SEC62"/>
    <property type="match status" value="1"/>
</dbReference>
<dbReference type="Pfam" id="PF03839">
    <property type="entry name" value="Sec62"/>
    <property type="match status" value="1"/>
</dbReference>
<evidence type="ECO:0000256" key="4">
    <source>
        <dbReference type="ARBA" id="ARBA00022448"/>
    </source>
</evidence>
<evidence type="ECO:0000256" key="1">
    <source>
        <dbReference type="ARBA" id="ARBA00004477"/>
    </source>
</evidence>
<dbReference type="Proteomes" id="UP000270296">
    <property type="component" value="Unassembled WGS sequence"/>
</dbReference>
<sequence>MAERRKVKKVDYAEEPSKEVYAIAKYLRFQCPCKKTVCFGDEVSYFAGCKAVDVLLDSKWASSRKREPLFTNRQSCVDFLQIEVMSCDKLHLIFRAKKLIPKRKERVDGKDTRQERKAQAPDHGDGKTTHGDTVGEVGEKEVPKETTKKSKKIRLEFHPEQVFIDGNDVYVWKYDPTPVKTFVLGLLMVVGSIAVCLFPLWPPQVRLGVYYLSVLAMGFVGFVIVLVVLRALIMAVVWVVTLGRHHLWILPNLTEDVGFFDSFKPLYTHEYKSPATGKKTHQAVAAEKQKPPSRPASSVENEKDVSEGMPSNSLLANNVAVLYMRCSYRCMG</sequence>
<dbReference type="GO" id="GO:0031204">
    <property type="term" value="P:post-translational protein targeting to membrane, translocation"/>
    <property type="evidence" value="ECO:0007669"/>
    <property type="project" value="TreeGrafter"/>
</dbReference>
<comment type="subcellular location">
    <subcellularLocation>
        <location evidence="1">Endoplasmic reticulum membrane</location>
        <topology evidence="1">Multi-pass membrane protein</topology>
    </subcellularLocation>
</comment>
<feature type="transmembrane region" description="Helical" evidence="12">
    <location>
        <begin position="207"/>
        <end position="240"/>
    </location>
</feature>
<protein>
    <recommendedName>
        <fullName evidence="3">Translocation protein SEC62</fullName>
    </recommendedName>
</protein>
<name>A0A183IMS5_9BILA</name>
<evidence type="ECO:0000256" key="10">
    <source>
        <dbReference type="ARBA" id="ARBA00023136"/>
    </source>
</evidence>
<evidence type="ECO:0000256" key="2">
    <source>
        <dbReference type="ARBA" id="ARBA00010604"/>
    </source>
</evidence>
<feature type="transmembrane region" description="Helical" evidence="12">
    <location>
        <begin position="182"/>
        <end position="201"/>
    </location>
</feature>
<evidence type="ECO:0000313" key="14">
    <source>
        <dbReference type="Proteomes" id="UP000270296"/>
    </source>
</evidence>
<evidence type="ECO:0000256" key="12">
    <source>
        <dbReference type="SAM" id="Phobius"/>
    </source>
</evidence>
<evidence type="ECO:0000256" key="8">
    <source>
        <dbReference type="ARBA" id="ARBA00022989"/>
    </source>
</evidence>
<evidence type="ECO:0000256" key="7">
    <source>
        <dbReference type="ARBA" id="ARBA00022927"/>
    </source>
</evidence>
<evidence type="ECO:0000313" key="15">
    <source>
        <dbReference type="WBParaSite" id="SBAD_0000512101-mRNA-1"/>
    </source>
</evidence>
<reference evidence="15" key="1">
    <citation type="submission" date="2016-06" db="UniProtKB">
        <authorList>
            <consortium name="WormBaseParasite"/>
        </authorList>
    </citation>
    <scope>IDENTIFICATION</scope>
</reference>
<dbReference type="AlphaFoldDB" id="A0A183IMS5"/>
<dbReference type="PANTHER" id="PTHR12443">
    <property type="entry name" value="TRANSLOCATION PROTEIN SEC62"/>
    <property type="match status" value="1"/>
</dbReference>
<dbReference type="EMBL" id="UZAM01008628">
    <property type="protein sequence ID" value="VDP05721.1"/>
    <property type="molecule type" value="Genomic_DNA"/>
</dbReference>
<dbReference type="WBParaSite" id="SBAD_0000512101-mRNA-1">
    <property type="protein sequence ID" value="SBAD_0000512101-mRNA-1"/>
    <property type="gene ID" value="SBAD_0000512101"/>
</dbReference>
<proteinExistence type="inferred from homology"/>
<keyword evidence="10 12" id="KW-0472">Membrane</keyword>
<reference evidence="13 14" key="2">
    <citation type="submission" date="2018-11" db="EMBL/GenBank/DDBJ databases">
        <authorList>
            <consortium name="Pathogen Informatics"/>
        </authorList>
    </citation>
    <scope>NUCLEOTIDE SEQUENCE [LARGE SCALE GENOMIC DNA]</scope>
</reference>
<keyword evidence="14" id="KW-1185">Reference proteome</keyword>
<keyword evidence="5 12" id="KW-0812">Transmembrane</keyword>
<evidence type="ECO:0000256" key="5">
    <source>
        <dbReference type="ARBA" id="ARBA00022692"/>
    </source>
</evidence>
<organism evidence="15">
    <name type="scientific">Soboliphyme baturini</name>
    <dbReference type="NCBI Taxonomy" id="241478"/>
    <lineage>
        <taxon>Eukaryota</taxon>
        <taxon>Metazoa</taxon>
        <taxon>Ecdysozoa</taxon>
        <taxon>Nematoda</taxon>
        <taxon>Enoplea</taxon>
        <taxon>Dorylaimia</taxon>
        <taxon>Dioctophymatida</taxon>
        <taxon>Dioctophymatoidea</taxon>
        <taxon>Soboliphymatidae</taxon>
        <taxon>Soboliphyme</taxon>
    </lineage>
</organism>
<dbReference type="InterPro" id="IPR004728">
    <property type="entry name" value="Sec62"/>
</dbReference>
<accession>A0A183IMS5</accession>
<feature type="compositionally biased region" description="Basic and acidic residues" evidence="11">
    <location>
        <begin position="105"/>
        <end position="130"/>
    </location>
</feature>